<evidence type="ECO:0000259" key="5">
    <source>
        <dbReference type="Pfam" id="PF02778"/>
    </source>
</evidence>
<evidence type="ECO:0000313" key="6">
    <source>
        <dbReference type="EMBL" id="KAK4753936.1"/>
    </source>
</evidence>
<dbReference type="EMBL" id="JAXIOK010000015">
    <property type="protein sequence ID" value="KAK4753936.1"/>
    <property type="molecule type" value="Genomic_DNA"/>
</dbReference>
<protein>
    <recommendedName>
        <fullName evidence="2">tRNA-intron lyase</fullName>
        <ecNumber evidence="2">4.6.1.16</ecNumber>
    </recommendedName>
</protein>
<gene>
    <name evidence="6" type="ORF">SAY87_002040</name>
</gene>
<comment type="similarity">
    <text evidence="1">Belongs to the tRNA-intron endonuclease family.</text>
</comment>
<dbReference type="GO" id="GO:0000379">
    <property type="term" value="P:tRNA-type intron splice site recognition and cleavage"/>
    <property type="evidence" value="ECO:0007669"/>
    <property type="project" value="TreeGrafter"/>
</dbReference>
<dbReference type="CDD" id="cd22363">
    <property type="entry name" value="tRNA-intron_lyase_C"/>
    <property type="match status" value="1"/>
</dbReference>
<dbReference type="Pfam" id="PF02778">
    <property type="entry name" value="tRNA_int_endo_N"/>
    <property type="match status" value="1"/>
</dbReference>
<dbReference type="GO" id="GO:0005737">
    <property type="term" value="C:cytoplasm"/>
    <property type="evidence" value="ECO:0007669"/>
    <property type="project" value="TreeGrafter"/>
</dbReference>
<dbReference type="Gene3D" id="3.40.1350.10">
    <property type="match status" value="1"/>
</dbReference>
<dbReference type="SUPFAM" id="SSF53032">
    <property type="entry name" value="tRNA-intron endonuclease catalytic domain-like"/>
    <property type="match status" value="1"/>
</dbReference>
<evidence type="ECO:0000256" key="1">
    <source>
        <dbReference type="ARBA" id="ARBA00008078"/>
    </source>
</evidence>
<dbReference type="Pfam" id="PF01974">
    <property type="entry name" value="tRNA_int_endo"/>
    <property type="match status" value="1"/>
</dbReference>
<dbReference type="GO" id="GO:0000214">
    <property type="term" value="C:tRNA-intron endonuclease complex"/>
    <property type="evidence" value="ECO:0007669"/>
    <property type="project" value="TreeGrafter"/>
</dbReference>
<dbReference type="GO" id="GO:0003676">
    <property type="term" value="F:nucleic acid binding"/>
    <property type="evidence" value="ECO:0007669"/>
    <property type="project" value="InterPro"/>
</dbReference>
<dbReference type="InterPro" id="IPR006676">
    <property type="entry name" value="tRNA_splic"/>
</dbReference>
<proteinExistence type="inferred from homology"/>
<dbReference type="EC" id="4.6.1.16" evidence="2"/>
<dbReference type="InterPro" id="IPR011856">
    <property type="entry name" value="tRNA_endonuc-like_dom_sf"/>
</dbReference>
<feature type="domain" description="tRNA intron endonuclease catalytic" evidence="4">
    <location>
        <begin position="118"/>
        <end position="198"/>
    </location>
</feature>
<keyword evidence="7" id="KW-1185">Reference proteome</keyword>
<comment type="caution">
    <text evidence="6">The sequence shown here is derived from an EMBL/GenBank/DDBJ whole genome shotgun (WGS) entry which is preliminary data.</text>
</comment>
<dbReference type="InterPro" id="IPR006677">
    <property type="entry name" value="tRNA_intron_Endonuc_cat-like"/>
</dbReference>
<dbReference type="InterPro" id="IPR036167">
    <property type="entry name" value="tRNA_intron_Endo_cat-like_sf"/>
</dbReference>
<evidence type="ECO:0000256" key="3">
    <source>
        <dbReference type="ARBA" id="ARBA00034031"/>
    </source>
</evidence>
<reference evidence="6 7" key="1">
    <citation type="journal article" date="2023" name="Hortic Res">
        <title>Pangenome of water caltrop reveals structural variations and asymmetric subgenome divergence after allopolyploidization.</title>
        <authorList>
            <person name="Zhang X."/>
            <person name="Chen Y."/>
            <person name="Wang L."/>
            <person name="Yuan Y."/>
            <person name="Fang M."/>
            <person name="Shi L."/>
            <person name="Lu R."/>
            <person name="Comes H.P."/>
            <person name="Ma Y."/>
            <person name="Chen Y."/>
            <person name="Huang G."/>
            <person name="Zhou Y."/>
            <person name="Zheng Z."/>
            <person name="Qiu Y."/>
        </authorList>
    </citation>
    <scope>NUCLEOTIDE SEQUENCE [LARGE SCALE GENOMIC DNA]</scope>
    <source>
        <tissue evidence="6">Roots</tissue>
    </source>
</reference>
<dbReference type="PANTHER" id="PTHR21227">
    <property type="entry name" value="TRNA-SPLICING ENDONUCLEASE SUBUNIT SEN2"/>
    <property type="match status" value="1"/>
</dbReference>
<evidence type="ECO:0000313" key="7">
    <source>
        <dbReference type="Proteomes" id="UP001345219"/>
    </source>
</evidence>
<dbReference type="AlphaFoldDB" id="A0AAN7JTD4"/>
<dbReference type="GO" id="GO:0000213">
    <property type="term" value="F:tRNA-intron lyase activity"/>
    <property type="evidence" value="ECO:0007669"/>
    <property type="project" value="UniProtKB-EC"/>
</dbReference>
<dbReference type="InterPro" id="IPR006678">
    <property type="entry name" value="tRNA_intron_Endonuc_N"/>
</dbReference>
<name>A0AAN7JTD4_9MYRT</name>
<evidence type="ECO:0000259" key="4">
    <source>
        <dbReference type="Pfam" id="PF01974"/>
    </source>
</evidence>
<accession>A0AAN7JTD4</accession>
<comment type="catalytic activity">
    <reaction evidence="3">
        <text>pretRNA = a 3'-half-tRNA molecule with a 5'-OH end + a 5'-half-tRNA molecule with a 2',3'-cyclic phosphate end + an intron with a 2',3'-cyclic phosphate and a 5'-hydroxyl terminus.</text>
        <dbReference type="EC" id="4.6.1.16"/>
    </reaction>
</comment>
<organism evidence="6 7">
    <name type="scientific">Trapa incisa</name>
    <dbReference type="NCBI Taxonomy" id="236973"/>
    <lineage>
        <taxon>Eukaryota</taxon>
        <taxon>Viridiplantae</taxon>
        <taxon>Streptophyta</taxon>
        <taxon>Embryophyta</taxon>
        <taxon>Tracheophyta</taxon>
        <taxon>Spermatophyta</taxon>
        <taxon>Magnoliopsida</taxon>
        <taxon>eudicotyledons</taxon>
        <taxon>Gunneridae</taxon>
        <taxon>Pentapetalae</taxon>
        <taxon>rosids</taxon>
        <taxon>malvids</taxon>
        <taxon>Myrtales</taxon>
        <taxon>Lythraceae</taxon>
        <taxon>Trapa</taxon>
    </lineage>
</organism>
<sequence>MGPRWKGKGFEAKALDDPMSAIVSRLQSFMKDSNAHGLISGSSVILALSSECGNLLNSASFGRPMATVDKEKQWFQLGMEEAFYFHHILNCLEISNGDKQLVTDHDLWQYMTKRKSIFPESFMAYSHLRTKNWVVRSGSQYGVDFVAYRHHPSLVHSEYAVLVLRKGDDESHQRLRSWSEVHCAVRLSGSVAKTLLALFIGKCGYGETSPSFFNGYHVEERIVARWSPEQCREDHTVPRSGS</sequence>
<dbReference type="Proteomes" id="UP001345219">
    <property type="component" value="Chromosome 2"/>
</dbReference>
<evidence type="ECO:0000256" key="2">
    <source>
        <dbReference type="ARBA" id="ARBA00012573"/>
    </source>
</evidence>
<feature type="domain" description="tRNA intron endonuclease N-terminal" evidence="5">
    <location>
        <begin position="37"/>
        <end position="108"/>
    </location>
</feature>
<dbReference type="PANTHER" id="PTHR21227:SF0">
    <property type="entry name" value="TRNA-SPLICING ENDONUCLEASE SUBUNIT SEN2"/>
    <property type="match status" value="1"/>
</dbReference>